<sequence length="124" mass="13179">MLSPDALLSTLTDLETGVWQALVDGDAAADAASLDDGFLGVYCDGFAGKSDHVRQLDGGPTIVFFSLSQHHVLPLGDAHTVLSYRADFTRVGSDAAEAMYVSSIWKVSGQSWVNVFSQDTAVIL</sequence>
<dbReference type="RefSeq" id="WP_341366578.1">
    <property type="nucleotide sequence ID" value="NZ_CP150951.2"/>
</dbReference>
<dbReference type="EMBL" id="CP150951">
    <property type="protein sequence ID" value="WZC48462.1"/>
    <property type="molecule type" value="Genomic_DNA"/>
</dbReference>
<keyword evidence="3" id="KW-1185">Reference proteome</keyword>
<dbReference type="SUPFAM" id="SSF54427">
    <property type="entry name" value="NTF2-like"/>
    <property type="match status" value="1"/>
</dbReference>
<protein>
    <submittedName>
        <fullName evidence="2">DUF4440 domain-containing protein</fullName>
    </submittedName>
</protein>
<name>A0ABZ2V2R0_9RHOB</name>
<organism evidence="2 3">
    <name type="scientific">Yoonia phaeophyticola</name>
    <dbReference type="NCBI Taxonomy" id="3137369"/>
    <lineage>
        <taxon>Bacteria</taxon>
        <taxon>Pseudomonadati</taxon>
        <taxon>Pseudomonadota</taxon>
        <taxon>Alphaproteobacteria</taxon>
        <taxon>Rhodobacterales</taxon>
        <taxon>Paracoccaceae</taxon>
        <taxon>Yoonia</taxon>
    </lineage>
</organism>
<proteinExistence type="predicted"/>
<evidence type="ECO:0000313" key="3">
    <source>
        <dbReference type="Proteomes" id="UP001440612"/>
    </source>
</evidence>
<dbReference type="InterPro" id="IPR032710">
    <property type="entry name" value="NTF2-like_dom_sf"/>
</dbReference>
<feature type="domain" description="DUF4440" evidence="1">
    <location>
        <begin position="12"/>
        <end position="113"/>
    </location>
</feature>
<accession>A0ABZ2V2R0</accession>
<gene>
    <name evidence="2" type="ORF">AABB29_16615</name>
</gene>
<dbReference type="Proteomes" id="UP001440612">
    <property type="component" value="Chromosome"/>
</dbReference>
<dbReference type="InterPro" id="IPR027843">
    <property type="entry name" value="DUF4440"/>
</dbReference>
<reference evidence="3" key="1">
    <citation type="submission" date="2024-04" db="EMBL/GenBank/DDBJ databases">
        <title>Phylogenomic analyses of a clade within the roseobacter group suggest taxonomic reassignments of species of the genera Aestuariivita, Citreicella, Loktanella, Nautella, Pelagibaca, Ruegeria, Thalassobius, Thiobacimonas and Tropicibacter, and the proposal o.</title>
        <authorList>
            <person name="Jeon C.O."/>
        </authorList>
    </citation>
    <scope>NUCLEOTIDE SEQUENCE [LARGE SCALE GENOMIC DNA]</scope>
    <source>
        <strain evidence="3">BS5-3</strain>
    </source>
</reference>
<evidence type="ECO:0000313" key="2">
    <source>
        <dbReference type="EMBL" id="WZC48462.1"/>
    </source>
</evidence>
<evidence type="ECO:0000259" key="1">
    <source>
        <dbReference type="Pfam" id="PF14534"/>
    </source>
</evidence>
<dbReference type="Gene3D" id="3.10.450.50">
    <property type="match status" value="1"/>
</dbReference>
<dbReference type="Pfam" id="PF14534">
    <property type="entry name" value="DUF4440"/>
    <property type="match status" value="1"/>
</dbReference>